<proteinExistence type="predicted"/>
<dbReference type="NCBIfam" id="TIGR02996">
    <property type="entry name" value="rpt_mate_G_obs"/>
    <property type="match status" value="1"/>
</dbReference>
<dbReference type="InterPro" id="IPR014338">
    <property type="entry name" value="CHP02996_rpt-companion-dom"/>
</dbReference>
<dbReference type="KEGG" id="ftj:FTUN_7210"/>
<dbReference type="RefSeq" id="WP_171474537.1">
    <property type="nucleotide sequence ID" value="NZ_CP053452.2"/>
</dbReference>
<evidence type="ECO:0000313" key="1">
    <source>
        <dbReference type="EMBL" id="QJW99598.1"/>
    </source>
</evidence>
<name>A0A6M5Z0B6_9BACT</name>
<organism evidence="1 2">
    <name type="scientific">Frigoriglobus tundricola</name>
    <dbReference type="NCBI Taxonomy" id="2774151"/>
    <lineage>
        <taxon>Bacteria</taxon>
        <taxon>Pseudomonadati</taxon>
        <taxon>Planctomycetota</taxon>
        <taxon>Planctomycetia</taxon>
        <taxon>Gemmatales</taxon>
        <taxon>Gemmataceae</taxon>
        <taxon>Frigoriglobus</taxon>
    </lineage>
</organism>
<protein>
    <submittedName>
        <fullName evidence="1">Uncharacterized protein</fullName>
    </submittedName>
</protein>
<sequence>MTPDNPFLHALLADPDDDTLRLALADWLNENDQAARAEFVRVQLELARGAPDRDHRRRLELRQRDLLVAHDAEWVAPLARVLRCKTGQWGGWVFRRGFVEYIHLPAAVLLAHGDRLAARTPVRELFLRPCGSEEVVALYRKRWMISVTHLYLEGVSLTVGAQRAVLDCPYLTNLRVLRHDVASTETVLEELLRRFPAR</sequence>
<gene>
    <name evidence="1" type="ORF">FTUN_7210</name>
</gene>
<reference evidence="2" key="1">
    <citation type="submission" date="2020-05" db="EMBL/GenBank/DDBJ databases">
        <title>Frigoriglobus tundricola gen. nov., sp. nov., a psychrotolerant cellulolytic planctomycete of the family Gemmataceae with two divergent copies of 16S rRNA gene.</title>
        <authorList>
            <person name="Kulichevskaya I.S."/>
            <person name="Ivanova A.A."/>
            <person name="Naumoff D.G."/>
            <person name="Beletsky A.V."/>
            <person name="Rijpstra W.I.C."/>
            <person name="Sinninghe Damste J.S."/>
            <person name="Mardanov A.V."/>
            <person name="Ravin N.V."/>
            <person name="Dedysh S.N."/>
        </authorList>
    </citation>
    <scope>NUCLEOTIDE SEQUENCE [LARGE SCALE GENOMIC DNA]</scope>
    <source>
        <strain evidence="2">PL17</strain>
    </source>
</reference>
<dbReference type="AlphaFoldDB" id="A0A6M5Z0B6"/>
<keyword evidence="2" id="KW-1185">Reference proteome</keyword>
<accession>A0A6M5Z0B6</accession>
<evidence type="ECO:0000313" key="2">
    <source>
        <dbReference type="Proteomes" id="UP000503447"/>
    </source>
</evidence>
<dbReference type="Proteomes" id="UP000503447">
    <property type="component" value="Chromosome"/>
</dbReference>
<dbReference type="EMBL" id="CP053452">
    <property type="protein sequence ID" value="QJW99598.1"/>
    <property type="molecule type" value="Genomic_DNA"/>
</dbReference>